<protein>
    <submittedName>
        <fullName evidence="1">Uncharacterized protein</fullName>
    </submittedName>
</protein>
<comment type="caution">
    <text evidence="1">The sequence shown here is derived from an EMBL/GenBank/DDBJ whole genome shotgun (WGS) entry which is preliminary data.</text>
</comment>
<dbReference type="AlphaFoldDB" id="A0A8H5C885"/>
<reference evidence="1 2" key="1">
    <citation type="journal article" date="2020" name="ISME J.">
        <title>Uncovering the hidden diversity of litter-decomposition mechanisms in mushroom-forming fungi.</title>
        <authorList>
            <person name="Floudas D."/>
            <person name="Bentzer J."/>
            <person name="Ahren D."/>
            <person name="Johansson T."/>
            <person name="Persson P."/>
            <person name="Tunlid A."/>
        </authorList>
    </citation>
    <scope>NUCLEOTIDE SEQUENCE [LARGE SCALE GENOMIC DNA]</scope>
    <source>
        <strain evidence="1 2">CBS 291.85</strain>
    </source>
</reference>
<accession>A0A8H5C885</accession>
<gene>
    <name evidence="1" type="ORF">D9758_016277</name>
</gene>
<dbReference type="EMBL" id="JAACJM010000223">
    <property type="protein sequence ID" value="KAF5336738.1"/>
    <property type="molecule type" value="Genomic_DNA"/>
</dbReference>
<sequence length="205" mass="22160">MAVYTPPDLCACLPNSTLNHGADANTAEDIEKDMTDRTGPSIIPSGLKWCTSSTSVVPSLPITIISPSLLLLSLSSFPSAAPVKLDSGTEIDSSIGLQCSPSSLFLSSQLSLSLILFSLSLLLQWEIFLGVHAQASQAPPMTFGSATNRLGFCMGFERHFWVCYRDESQFGLCEYDEHGESTDSSERVFTIACDEFSLSLLGWMS</sequence>
<evidence type="ECO:0000313" key="2">
    <source>
        <dbReference type="Proteomes" id="UP000559256"/>
    </source>
</evidence>
<name>A0A8H5C885_9AGAR</name>
<proteinExistence type="predicted"/>
<organism evidence="1 2">
    <name type="scientific">Tetrapyrgos nigripes</name>
    <dbReference type="NCBI Taxonomy" id="182062"/>
    <lineage>
        <taxon>Eukaryota</taxon>
        <taxon>Fungi</taxon>
        <taxon>Dikarya</taxon>
        <taxon>Basidiomycota</taxon>
        <taxon>Agaricomycotina</taxon>
        <taxon>Agaricomycetes</taxon>
        <taxon>Agaricomycetidae</taxon>
        <taxon>Agaricales</taxon>
        <taxon>Marasmiineae</taxon>
        <taxon>Marasmiaceae</taxon>
        <taxon>Tetrapyrgos</taxon>
    </lineage>
</organism>
<evidence type="ECO:0000313" key="1">
    <source>
        <dbReference type="EMBL" id="KAF5336738.1"/>
    </source>
</evidence>
<keyword evidence="2" id="KW-1185">Reference proteome</keyword>
<dbReference type="Proteomes" id="UP000559256">
    <property type="component" value="Unassembled WGS sequence"/>
</dbReference>